<keyword evidence="5 9" id="KW-0997">Cell inner membrane</keyword>
<keyword evidence="7 9" id="KW-1133">Transmembrane helix</keyword>
<dbReference type="InterPro" id="IPR045584">
    <property type="entry name" value="Pilin-like"/>
</dbReference>
<comment type="PTM">
    <text evidence="9">Cleaved by prepilin peptidase.</text>
</comment>
<dbReference type="PANTHER" id="PTHR38779:SF2">
    <property type="entry name" value="TYPE II SECRETION SYSTEM PROTEIN I-RELATED"/>
    <property type="match status" value="1"/>
</dbReference>
<dbReference type="PANTHER" id="PTHR38779">
    <property type="entry name" value="TYPE II SECRETION SYSTEM PROTEIN I-RELATED"/>
    <property type="match status" value="1"/>
</dbReference>
<evidence type="ECO:0000313" key="12">
    <source>
        <dbReference type="Proteomes" id="UP001302429"/>
    </source>
</evidence>
<evidence type="ECO:0000256" key="5">
    <source>
        <dbReference type="ARBA" id="ARBA00022519"/>
    </source>
</evidence>
<dbReference type="GO" id="GO:0015627">
    <property type="term" value="C:type II protein secretion system complex"/>
    <property type="evidence" value="ECO:0007669"/>
    <property type="project" value="UniProtKB-UniRule"/>
</dbReference>
<keyword evidence="12" id="KW-1185">Reference proteome</keyword>
<dbReference type="NCBIfam" id="TIGR02532">
    <property type="entry name" value="IV_pilin_GFxxxE"/>
    <property type="match status" value="1"/>
</dbReference>
<comment type="subunit">
    <text evidence="9">Type II secretion is composed of four main components: the outer membrane complex, the inner membrane complex, the cytoplasmic secretion ATPase and the periplasm-spanning pseudopilus.</text>
</comment>
<comment type="function">
    <text evidence="9">Component of the type II secretion system required for the energy-dependent secretion of extracellular factors such as proteases and toxins from the periplasm.</text>
</comment>
<evidence type="ECO:0000256" key="4">
    <source>
        <dbReference type="ARBA" id="ARBA00022481"/>
    </source>
</evidence>
<dbReference type="AlphaFoldDB" id="A0AA97F748"/>
<dbReference type="Pfam" id="PF02501">
    <property type="entry name" value="T2SSI"/>
    <property type="match status" value="1"/>
</dbReference>
<dbReference type="PRINTS" id="PR00885">
    <property type="entry name" value="BCTERIALGSPH"/>
</dbReference>
<dbReference type="InterPro" id="IPR002416">
    <property type="entry name" value="T2SS_protein-GspH"/>
</dbReference>
<evidence type="ECO:0000256" key="9">
    <source>
        <dbReference type="RuleBase" id="RU368030"/>
    </source>
</evidence>
<dbReference type="NCBIfam" id="TIGR01707">
    <property type="entry name" value="gspI"/>
    <property type="match status" value="1"/>
</dbReference>
<keyword evidence="6 9" id="KW-0812">Transmembrane</keyword>
<dbReference type="RefSeq" id="WP_317080569.1">
    <property type="nucleotide sequence ID" value="NZ_CP136594.1"/>
</dbReference>
<protein>
    <recommendedName>
        <fullName evidence="9">Type II secretion system protein I</fullName>
        <shortName evidence="9">T2SS minor pseudopilin I</shortName>
    </recommendedName>
</protein>
<dbReference type="PROSITE" id="PS00409">
    <property type="entry name" value="PROKAR_NTER_METHYL"/>
    <property type="match status" value="1"/>
</dbReference>
<evidence type="ECO:0000256" key="1">
    <source>
        <dbReference type="ARBA" id="ARBA00004377"/>
    </source>
</evidence>
<dbReference type="GO" id="GO:0005886">
    <property type="term" value="C:plasma membrane"/>
    <property type="evidence" value="ECO:0007669"/>
    <property type="project" value="UniProtKB-SubCell"/>
</dbReference>
<sequence length="143" mass="15724">MRRTDARQQGFTLLEMMIALAIFGLAALALIRLTSFTVTQTATLDDRLMQELVAQNLATEILTTPQPPSIGDEEGEVENAGRNFVWNQTVTPEAEGLLLRVRITVRNGEGGPVGNGYTLEVIRSPEVLQPPLDQLQQQQAPQI</sequence>
<dbReference type="Gene3D" id="3.30.1300.30">
    <property type="entry name" value="GSPII I/J protein-like"/>
    <property type="match status" value="1"/>
</dbReference>
<dbReference type="SUPFAM" id="SSF54523">
    <property type="entry name" value="Pili subunits"/>
    <property type="match status" value="1"/>
</dbReference>
<dbReference type="EMBL" id="CP136594">
    <property type="protein sequence ID" value="WOE74322.1"/>
    <property type="molecule type" value="Genomic_DNA"/>
</dbReference>
<keyword evidence="3" id="KW-1003">Cell membrane</keyword>
<dbReference type="KEGG" id="acoa:RB602_10730"/>
<evidence type="ECO:0000256" key="7">
    <source>
        <dbReference type="ARBA" id="ARBA00022989"/>
    </source>
</evidence>
<evidence type="ECO:0000256" key="2">
    <source>
        <dbReference type="ARBA" id="ARBA00008358"/>
    </source>
</evidence>
<dbReference type="Proteomes" id="UP001302429">
    <property type="component" value="Chromosome"/>
</dbReference>
<dbReference type="InterPro" id="IPR010052">
    <property type="entry name" value="T2SS_protein-GspI"/>
</dbReference>
<organism evidence="11 12">
    <name type="scientific">Alterisphingorhabdus coralli</name>
    <dbReference type="NCBI Taxonomy" id="3071408"/>
    <lineage>
        <taxon>Bacteria</taxon>
        <taxon>Pseudomonadati</taxon>
        <taxon>Pseudomonadota</taxon>
        <taxon>Alphaproteobacteria</taxon>
        <taxon>Sphingomonadales</taxon>
        <taxon>Sphingomonadaceae</taxon>
        <taxon>Alterisphingorhabdus (ex Yan et al. 2024)</taxon>
    </lineage>
</organism>
<reference evidence="11 12" key="1">
    <citation type="submission" date="2023-10" db="EMBL/GenBank/DDBJ databases">
        <title>Complete genome sequence of a Sphingomonadaceae bacterium.</title>
        <authorList>
            <person name="Yan C."/>
        </authorList>
    </citation>
    <scope>NUCLEOTIDE SEQUENCE [LARGE SCALE GENOMIC DNA]</scope>
    <source>
        <strain evidence="11 12">SCSIO 66989</strain>
    </source>
</reference>
<dbReference type="InterPro" id="IPR003413">
    <property type="entry name" value="T2SS_GspI_C"/>
</dbReference>
<gene>
    <name evidence="11" type="primary">gspI</name>
    <name evidence="11" type="ORF">RB602_10730</name>
</gene>
<keyword evidence="4 9" id="KW-0488">Methylation</keyword>
<keyword evidence="8 9" id="KW-0472">Membrane</keyword>
<evidence type="ECO:0000256" key="8">
    <source>
        <dbReference type="ARBA" id="ARBA00023136"/>
    </source>
</evidence>
<evidence type="ECO:0000259" key="10">
    <source>
        <dbReference type="Pfam" id="PF02501"/>
    </source>
</evidence>
<proteinExistence type="inferred from homology"/>
<dbReference type="Pfam" id="PF07963">
    <property type="entry name" value="N_methyl"/>
    <property type="match status" value="1"/>
</dbReference>
<accession>A0AA97F748</accession>
<comment type="similarity">
    <text evidence="2 9">Belongs to the GSP I family.</text>
</comment>
<evidence type="ECO:0000256" key="6">
    <source>
        <dbReference type="ARBA" id="ARBA00022692"/>
    </source>
</evidence>
<feature type="domain" description="Type II secretion system protein GspI C-terminal" evidence="10">
    <location>
        <begin position="44"/>
        <end position="109"/>
    </location>
</feature>
<dbReference type="InterPro" id="IPR012902">
    <property type="entry name" value="N_methyl_site"/>
</dbReference>
<evidence type="ECO:0000256" key="3">
    <source>
        <dbReference type="ARBA" id="ARBA00022475"/>
    </source>
</evidence>
<name>A0AA97F748_9SPHN</name>
<comment type="subcellular location">
    <subcellularLocation>
        <location evidence="1 9">Cell inner membrane</location>
        <topology evidence="1 9">Single-pass membrane protein</topology>
    </subcellularLocation>
</comment>
<evidence type="ECO:0000313" key="11">
    <source>
        <dbReference type="EMBL" id="WOE74322.1"/>
    </source>
</evidence>
<feature type="transmembrane region" description="Helical" evidence="9">
    <location>
        <begin position="12"/>
        <end position="31"/>
    </location>
</feature>
<dbReference type="GO" id="GO:0015628">
    <property type="term" value="P:protein secretion by the type II secretion system"/>
    <property type="evidence" value="ECO:0007669"/>
    <property type="project" value="UniProtKB-UniRule"/>
</dbReference>